<name>A0AAN6YQ31_9PEZI</name>
<feature type="compositionally biased region" description="Pro residues" evidence="1">
    <location>
        <begin position="249"/>
        <end position="263"/>
    </location>
</feature>
<feature type="region of interest" description="Disordered" evidence="1">
    <location>
        <begin position="238"/>
        <end position="268"/>
    </location>
</feature>
<feature type="compositionally biased region" description="Basic and acidic residues" evidence="1">
    <location>
        <begin position="27"/>
        <end position="36"/>
    </location>
</feature>
<dbReference type="InterPro" id="IPR022190">
    <property type="entry name" value="DUF3716"/>
</dbReference>
<keyword evidence="3" id="KW-1185">Reference proteome</keyword>
<dbReference type="AlphaFoldDB" id="A0AAN6YQ31"/>
<feature type="region of interest" description="Disordered" evidence="1">
    <location>
        <begin position="1"/>
        <end position="102"/>
    </location>
</feature>
<dbReference type="EMBL" id="MU865495">
    <property type="protein sequence ID" value="KAK4222046.1"/>
    <property type="molecule type" value="Genomic_DNA"/>
</dbReference>
<accession>A0AAN6YQ31</accession>
<dbReference type="Pfam" id="PF12511">
    <property type="entry name" value="DUF3716"/>
    <property type="match status" value="1"/>
</dbReference>
<feature type="compositionally biased region" description="Acidic residues" evidence="1">
    <location>
        <begin position="79"/>
        <end position="92"/>
    </location>
</feature>
<evidence type="ECO:0000256" key="1">
    <source>
        <dbReference type="SAM" id="MobiDB-lite"/>
    </source>
</evidence>
<feature type="compositionally biased region" description="Polar residues" evidence="1">
    <location>
        <begin position="41"/>
        <end position="50"/>
    </location>
</feature>
<organism evidence="2 3">
    <name type="scientific">Podospora fimiseda</name>
    <dbReference type="NCBI Taxonomy" id="252190"/>
    <lineage>
        <taxon>Eukaryota</taxon>
        <taxon>Fungi</taxon>
        <taxon>Dikarya</taxon>
        <taxon>Ascomycota</taxon>
        <taxon>Pezizomycotina</taxon>
        <taxon>Sordariomycetes</taxon>
        <taxon>Sordariomycetidae</taxon>
        <taxon>Sordariales</taxon>
        <taxon>Podosporaceae</taxon>
        <taxon>Podospora</taxon>
    </lineage>
</organism>
<sequence>MPPPIRPSVSESEEESVDSSSESDSSVESRSRDPLHEAITSDIQHSTGKLINNKRKRRASSQPENDHWQNNKQPRTSYDDPDGDEDDYEQDAESPTSTGPTTYVEYSFTAAPLPTAIGRTTAIDLYRQTFPQFEVPTRHNQFLAALGMTPIKRIPATKNFNDKKPQNLAAFFMQAIGDVVPKDKACERCNRSNGAFTGACVVVRTSAALNVTGGACANCWYNRQGSMCTLRHPDRVDRVDRRPTSTTPIPIPQVPPPPPPPLPASATAPIHPSYAAALAARSQPTAPPKQPLPTPLTGQTEIASLLPQARKTAVWEAKYRAMNRPQVIQTYQELLDLQEDLTIRLRAMNRVVLGRLKAASLKAGEGGSAGRS</sequence>
<proteinExistence type="predicted"/>
<evidence type="ECO:0000313" key="3">
    <source>
        <dbReference type="Proteomes" id="UP001301958"/>
    </source>
</evidence>
<reference evidence="2" key="1">
    <citation type="journal article" date="2023" name="Mol. Phylogenet. Evol.">
        <title>Genome-scale phylogeny and comparative genomics of the fungal order Sordariales.</title>
        <authorList>
            <person name="Hensen N."/>
            <person name="Bonometti L."/>
            <person name="Westerberg I."/>
            <person name="Brannstrom I.O."/>
            <person name="Guillou S."/>
            <person name="Cros-Aarteil S."/>
            <person name="Calhoun S."/>
            <person name="Haridas S."/>
            <person name="Kuo A."/>
            <person name="Mondo S."/>
            <person name="Pangilinan J."/>
            <person name="Riley R."/>
            <person name="LaButti K."/>
            <person name="Andreopoulos B."/>
            <person name="Lipzen A."/>
            <person name="Chen C."/>
            <person name="Yan M."/>
            <person name="Daum C."/>
            <person name="Ng V."/>
            <person name="Clum A."/>
            <person name="Steindorff A."/>
            <person name="Ohm R.A."/>
            <person name="Martin F."/>
            <person name="Silar P."/>
            <person name="Natvig D.O."/>
            <person name="Lalanne C."/>
            <person name="Gautier V."/>
            <person name="Ament-Velasquez S.L."/>
            <person name="Kruys A."/>
            <person name="Hutchinson M.I."/>
            <person name="Powell A.J."/>
            <person name="Barry K."/>
            <person name="Miller A.N."/>
            <person name="Grigoriev I.V."/>
            <person name="Debuchy R."/>
            <person name="Gladieux P."/>
            <person name="Hiltunen Thoren M."/>
            <person name="Johannesson H."/>
        </authorList>
    </citation>
    <scope>NUCLEOTIDE SEQUENCE</scope>
    <source>
        <strain evidence="2">CBS 990.96</strain>
    </source>
</reference>
<comment type="caution">
    <text evidence="2">The sequence shown here is derived from an EMBL/GenBank/DDBJ whole genome shotgun (WGS) entry which is preliminary data.</text>
</comment>
<reference evidence="2" key="2">
    <citation type="submission" date="2023-05" db="EMBL/GenBank/DDBJ databases">
        <authorList>
            <consortium name="Lawrence Berkeley National Laboratory"/>
            <person name="Steindorff A."/>
            <person name="Hensen N."/>
            <person name="Bonometti L."/>
            <person name="Westerberg I."/>
            <person name="Brannstrom I.O."/>
            <person name="Guillou S."/>
            <person name="Cros-Aarteil S."/>
            <person name="Calhoun S."/>
            <person name="Haridas S."/>
            <person name="Kuo A."/>
            <person name="Mondo S."/>
            <person name="Pangilinan J."/>
            <person name="Riley R."/>
            <person name="Labutti K."/>
            <person name="Andreopoulos B."/>
            <person name="Lipzen A."/>
            <person name="Chen C."/>
            <person name="Yanf M."/>
            <person name="Daum C."/>
            <person name="Ng V."/>
            <person name="Clum A."/>
            <person name="Ohm R."/>
            <person name="Martin F."/>
            <person name="Silar P."/>
            <person name="Natvig D."/>
            <person name="Lalanne C."/>
            <person name="Gautier V."/>
            <person name="Ament-Velasquez S.L."/>
            <person name="Kruys A."/>
            <person name="Hutchinson M.I."/>
            <person name="Powell A.J."/>
            <person name="Barry K."/>
            <person name="Miller A.N."/>
            <person name="Grigoriev I.V."/>
            <person name="Debuchy R."/>
            <person name="Gladieux P."/>
            <person name="Thoren M.H."/>
            <person name="Johannesson H."/>
        </authorList>
    </citation>
    <scope>NUCLEOTIDE SEQUENCE</scope>
    <source>
        <strain evidence="2">CBS 990.96</strain>
    </source>
</reference>
<gene>
    <name evidence="2" type="ORF">QBC38DRAFT_428078</name>
</gene>
<dbReference type="Proteomes" id="UP001301958">
    <property type="component" value="Unassembled WGS sequence"/>
</dbReference>
<protein>
    <submittedName>
        <fullName evidence="2">Uncharacterized protein</fullName>
    </submittedName>
</protein>
<evidence type="ECO:0000313" key="2">
    <source>
        <dbReference type="EMBL" id="KAK4222046.1"/>
    </source>
</evidence>